<dbReference type="GeneID" id="72005558"/>
<organism evidence="2 3">
    <name type="scientific">Rhodofomes roseus</name>
    <dbReference type="NCBI Taxonomy" id="34475"/>
    <lineage>
        <taxon>Eukaryota</taxon>
        <taxon>Fungi</taxon>
        <taxon>Dikarya</taxon>
        <taxon>Basidiomycota</taxon>
        <taxon>Agaricomycotina</taxon>
        <taxon>Agaricomycetes</taxon>
        <taxon>Polyporales</taxon>
        <taxon>Rhodofomes</taxon>
    </lineage>
</organism>
<evidence type="ECO:0000313" key="3">
    <source>
        <dbReference type="Proteomes" id="UP000814176"/>
    </source>
</evidence>
<comment type="caution">
    <text evidence="2">The sequence shown here is derived from an EMBL/GenBank/DDBJ whole genome shotgun (WGS) entry which is preliminary data.</text>
</comment>
<feature type="region of interest" description="Disordered" evidence="1">
    <location>
        <begin position="174"/>
        <end position="194"/>
    </location>
</feature>
<dbReference type="EMBL" id="JADCUA010000024">
    <property type="protein sequence ID" value="KAH9831699.1"/>
    <property type="molecule type" value="Genomic_DNA"/>
</dbReference>
<accession>A0ABQ8K472</accession>
<gene>
    <name evidence="2" type="ORF">C8Q71DRAFT_779954</name>
</gene>
<dbReference type="RefSeq" id="XP_047774796.1">
    <property type="nucleotide sequence ID" value="XM_047924826.1"/>
</dbReference>
<evidence type="ECO:0000256" key="1">
    <source>
        <dbReference type="SAM" id="MobiDB-lite"/>
    </source>
</evidence>
<keyword evidence="3" id="KW-1185">Reference proteome</keyword>
<name>A0ABQ8K472_9APHY</name>
<dbReference type="Proteomes" id="UP000814176">
    <property type="component" value="Unassembled WGS sequence"/>
</dbReference>
<proteinExistence type="predicted"/>
<reference evidence="2 3" key="1">
    <citation type="journal article" date="2021" name="Environ. Microbiol.">
        <title>Gene family expansions and transcriptome signatures uncover fungal adaptations to wood decay.</title>
        <authorList>
            <person name="Hage H."/>
            <person name="Miyauchi S."/>
            <person name="Viragh M."/>
            <person name="Drula E."/>
            <person name="Min B."/>
            <person name="Chaduli D."/>
            <person name="Navarro D."/>
            <person name="Favel A."/>
            <person name="Norest M."/>
            <person name="Lesage-Meessen L."/>
            <person name="Balint B."/>
            <person name="Merenyi Z."/>
            <person name="de Eugenio L."/>
            <person name="Morin E."/>
            <person name="Martinez A.T."/>
            <person name="Baldrian P."/>
            <person name="Stursova M."/>
            <person name="Martinez M.J."/>
            <person name="Novotny C."/>
            <person name="Magnuson J.K."/>
            <person name="Spatafora J.W."/>
            <person name="Maurice S."/>
            <person name="Pangilinan J."/>
            <person name="Andreopoulos W."/>
            <person name="LaButti K."/>
            <person name="Hundley H."/>
            <person name="Na H."/>
            <person name="Kuo A."/>
            <person name="Barry K."/>
            <person name="Lipzen A."/>
            <person name="Henrissat B."/>
            <person name="Riley R."/>
            <person name="Ahrendt S."/>
            <person name="Nagy L.G."/>
            <person name="Grigoriev I.V."/>
            <person name="Martin F."/>
            <person name="Rosso M.N."/>
        </authorList>
    </citation>
    <scope>NUCLEOTIDE SEQUENCE [LARGE SCALE GENOMIC DNA]</scope>
    <source>
        <strain evidence="2 3">CIRM-BRFM 1785</strain>
    </source>
</reference>
<evidence type="ECO:0000313" key="2">
    <source>
        <dbReference type="EMBL" id="KAH9831699.1"/>
    </source>
</evidence>
<protein>
    <submittedName>
        <fullName evidence="2">Uncharacterized protein</fullName>
    </submittedName>
</protein>
<sequence length="371" mass="43172">MCEACRRARWLVCQLLRLLLSPAIGVEWFRRWWRSLRSKLQSVISWCQRDVQRQIDWWRDAVQVYDWGVVLRYIFWDRPWHGLRHLHEVLSEDPSHNLQQLLKASDWLAHEQLCLGRRITHNEETEKSLFSDIYTIAQDTDVLRAMATCVRAMPIARAIKNVTEIGQAVITTLSTRKDSGSRRPSESFATPSGDQMVYEDLDGTATALIRRMVLDTFIRMHIELDDDTHALDSDYSRMLAGLIRAMPLADGHEACMSLFQHLRDGQLSTKQRQATWEVIQNVYITIDFLAEDEQYWQQKDMQKIRTFDCAPHTELYRLRDVQGKSSVYFGYNRCQLKFGIDWECVQTALTTVYAHRDPASAIQITTTALAG</sequence>
<feature type="compositionally biased region" description="Basic and acidic residues" evidence="1">
    <location>
        <begin position="175"/>
        <end position="185"/>
    </location>
</feature>